<proteinExistence type="predicted"/>
<keyword evidence="3" id="KW-1185">Reference proteome</keyword>
<comment type="caution">
    <text evidence="2">The sequence shown here is derived from an EMBL/GenBank/DDBJ whole genome shotgun (WGS) entry which is preliminary data.</text>
</comment>
<dbReference type="Proteomes" id="UP000825729">
    <property type="component" value="Unassembled WGS sequence"/>
</dbReference>
<gene>
    <name evidence="2" type="ORF">H6P81_011306</name>
</gene>
<evidence type="ECO:0000313" key="2">
    <source>
        <dbReference type="EMBL" id="KAG9451341.1"/>
    </source>
</evidence>
<feature type="transmembrane region" description="Helical" evidence="1">
    <location>
        <begin position="70"/>
        <end position="91"/>
    </location>
</feature>
<reference evidence="2 3" key="1">
    <citation type="submission" date="2021-07" db="EMBL/GenBank/DDBJ databases">
        <title>The Aristolochia fimbriata genome: insights into angiosperm evolution, floral development and chemical biosynthesis.</title>
        <authorList>
            <person name="Jiao Y."/>
        </authorList>
    </citation>
    <scope>NUCLEOTIDE SEQUENCE [LARGE SCALE GENOMIC DNA]</scope>
    <source>
        <strain evidence="2">IBCAS-2021</strain>
        <tissue evidence="2">Leaf</tissue>
    </source>
</reference>
<dbReference type="AlphaFoldDB" id="A0AAV7ES90"/>
<organism evidence="2 3">
    <name type="scientific">Aristolochia fimbriata</name>
    <name type="common">White veined hardy Dutchman's pipe vine</name>
    <dbReference type="NCBI Taxonomy" id="158543"/>
    <lineage>
        <taxon>Eukaryota</taxon>
        <taxon>Viridiplantae</taxon>
        <taxon>Streptophyta</taxon>
        <taxon>Embryophyta</taxon>
        <taxon>Tracheophyta</taxon>
        <taxon>Spermatophyta</taxon>
        <taxon>Magnoliopsida</taxon>
        <taxon>Magnoliidae</taxon>
        <taxon>Piperales</taxon>
        <taxon>Aristolochiaceae</taxon>
        <taxon>Aristolochia</taxon>
    </lineage>
</organism>
<sequence>MRICDEAQKLLLHISYGRSTICDEAQKLILHISYRRSTKSLTSAAKSNICGATLRFHVTSHFRDMERTTLHLLVVVLALSHFISLEAAPFARIRRLSEGSLDLLVSINTNQITLAEGTSEELLTEGRMDLETNDYKPGNKGFQ</sequence>
<keyword evidence="1" id="KW-0812">Transmembrane</keyword>
<dbReference type="EMBL" id="JAINDJ010000004">
    <property type="protein sequence ID" value="KAG9451341.1"/>
    <property type="molecule type" value="Genomic_DNA"/>
</dbReference>
<evidence type="ECO:0000313" key="3">
    <source>
        <dbReference type="Proteomes" id="UP000825729"/>
    </source>
</evidence>
<evidence type="ECO:0000256" key="1">
    <source>
        <dbReference type="SAM" id="Phobius"/>
    </source>
</evidence>
<protein>
    <submittedName>
        <fullName evidence="2">Uncharacterized protein</fullName>
    </submittedName>
</protein>
<accession>A0AAV7ES90</accession>
<name>A0AAV7ES90_ARIFI</name>
<keyword evidence="1" id="KW-1133">Transmembrane helix</keyword>
<keyword evidence="1" id="KW-0472">Membrane</keyword>